<dbReference type="Pfam" id="PF06985">
    <property type="entry name" value="HET"/>
    <property type="match status" value="1"/>
</dbReference>
<dbReference type="Proteomes" id="UP000781932">
    <property type="component" value="Unassembled WGS sequence"/>
</dbReference>
<sequence length="665" mass="75546">MPLETRYVALSYVAGQMPVFRLSKENFESLQVEGCLAEIRSDLPRTINDAIDFTKSLGERYIWVDALCLVHDDVHDVSFGVEIMNSIYQGAYFVIIAAAGTDSNSPLISGQPECFLSSRITTQLNTVVHMAAVQGLDWHLEHSVYRTRGWTLQEEVLSYRAVIFVNNQLYFRCRCANWSQETAADLKLTWLDPGDNNVARTTTLQDGNQAAWRAYQNLLEDYSNRQLILDGDALRAASGILRVLTVGLDSWHLDGLPAYYLDLSLLWISTGGNMRRRPQFASYSWAGWAGGIKWPTENEAWAEESGEITRSTDNLRRWILEKTFVRWCCWDQGYSLETLFNNDYDKPSRFTRLVSEYAGSLPQHVIDGFEDQRFTENSVWSMCTGSSGFGMRPDFKDQGRCHPDGSPRIVTLFETELVNSQAEYDKFASRVVKPDDRTILYSAQRPTGCEKRMYRAHREDDDGNITGNRWAKNFIEYRSPDMLSTREIGEELEDFSEWKDKRYWCTQYGYNHELKEHNRPPLKMPDYPPYPLLHFHTISLKLRTGTPTGSSAHASGRVPGTPLLSEDGKLVGSLHLDNIAESAYAPGTEVELVLLSKCLLPTEGSTLPTNVERATENKAWDMFWVMHIVWKETAIAERRGIGQVLDVALTTACGAGPEDKYIMLA</sequence>
<gene>
    <name evidence="2" type="ORF">CkaCkLH20_10128</name>
</gene>
<dbReference type="EMBL" id="JAATWM020000038">
    <property type="protein sequence ID" value="KAF9872301.1"/>
    <property type="molecule type" value="Genomic_DNA"/>
</dbReference>
<feature type="domain" description="Heterokaryon incompatibility" evidence="1">
    <location>
        <begin position="7"/>
        <end position="154"/>
    </location>
</feature>
<comment type="caution">
    <text evidence="2">The sequence shown here is derived from an EMBL/GenBank/DDBJ whole genome shotgun (WGS) entry which is preliminary data.</text>
</comment>
<proteinExistence type="predicted"/>
<dbReference type="PANTHER" id="PTHR33112">
    <property type="entry name" value="DOMAIN PROTEIN, PUTATIVE-RELATED"/>
    <property type="match status" value="1"/>
</dbReference>
<protein>
    <recommendedName>
        <fullName evidence="1">Heterokaryon incompatibility domain-containing protein</fullName>
    </recommendedName>
</protein>
<dbReference type="OrthoDB" id="2975793at2759"/>
<dbReference type="GeneID" id="62165916"/>
<reference evidence="2" key="2">
    <citation type="submission" date="2020-11" db="EMBL/GenBank/DDBJ databases">
        <title>Whole genome sequencing of Colletotrichum sp.</title>
        <authorList>
            <person name="Li H."/>
        </authorList>
    </citation>
    <scope>NUCLEOTIDE SEQUENCE</scope>
    <source>
        <strain evidence="2">CkLH20</strain>
    </source>
</reference>
<dbReference type="AlphaFoldDB" id="A0A9P6I1H4"/>
<organism evidence="2 3">
    <name type="scientific">Colletotrichum karsti</name>
    <dbReference type="NCBI Taxonomy" id="1095194"/>
    <lineage>
        <taxon>Eukaryota</taxon>
        <taxon>Fungi</taxon>
        <taxon>Dikarya</taxon>
        <taxon>Ascomycota</taxon>
        <taxon>Pezizomycotina</taxon>
        <taxon>Sordariomycetes</taxon>
        <taxon>Hypocreomycetidae</taxon>
        <taxon>Glomerellales</taxon>
        <taxon>Glomerellaceae</taxon>
        <taxon>Colletotrichum</taxon>
        <taxon>Colletotrichum boninense species complex</taxon>
    </lineage>
</organism>
<dbReference type="InterPro" id="IPR010730">
    <property type="entry name" value="HET"/>
</dbReference>
<name>A0A9P6I1H4_9PEZI</name>
<evidence type="ECO:0000259" key="1">
    <source>
        <dbReference type="Pfam" id="PF06985"/>
    </source>
</evidence>
<keyword evidence="3" id="KW-1185">Reference proteome</keyword>
<evidence type="ECO:0000313" key="2">
    <source>
        <dbReference type="EMBL" id="KAF9872301.1"/>
    </source>
</evidence>
<reference evidence="2" key="1">
    <citation type="submission" date="2020-03" db="EMBL/GenBank/DDBJ databases">
        <authorList>
            <person name="He L."/>
        </authorList>
    </citation>
    <scope>NUCLEOTIDE SEQUENCE</scope>
    <source>
        <strain evidence="2">CkLH20</strain>
    </source>
</reference>
<evidence type="ECO:0000313" key="3">
    <source>
        <dbReference type="Proteomes" id="UP000781932"/>
    </source>
</evidence>
<dbReference type="PANTHER" id="PTHR33112:SF12">
    <property type="entry name" value="HETEROKARYON INCOMPATIBILITY DOMAIN-CONTAINING PROTEIN"/>
    <property type="match status" value="1"/>
</dbReference>
<accession>A0A9P6I1H4</accession>
<dbReference type="RefSeq" id="XP_038741762.1">
    <property type="nucleotide sequence ID" value="XM_038892842.1"/>
</dbReference>